<proteinExistence type="predicted"/>
<keyword evidence="2" id="KW-1185">Reference proteome</keyword>
<accession>A0ABS1J1R5</accession>
<dbReference type="EMBL" id="JAEPRJ010000001">
    <property type="protein sequence ID" value="MBK5898089.1"/>
    <property type="molecule type" value="Genomic_DNA"/>
</dbReference>
<organism evidence="1 2">
    <name type="scientific">Catonella massiliensis</name>
    <dbReference type="NCBI Taxonomy" id="2799636"/>
    <lineage>
        <taxon>Bacteria</taxon>
        <taxon>Bacillati</taxon>
        <taxon>Bacillota</taxon>
        <taxon>Clostridia</taxon>
        <taxon>Lachnospirales</taxon>
        <taxon>Lachnospiraceae</taxon>
        <taxon>Catonella</taxon>
    </lineage>
</organism>
<sequence length="96" mass="11200">MKVYDTVNKTTVELDEQGLIDTLIAGRQVDVFLKAEKTDPDGYMTWNEEHWTSVSDKKFVRYYSINGRLLGEYTGHNIYDLKNEFKPYEAVKVELS</sequence>
<gene>
    <name evidence="1" type="ORF">JJN12_09930</name>
</gene>
<protein>
    <submittedName>
        <fullName evidence="1">Uncharacterized protein</fullName>
    </submittedName>
</protein>
<dbReference type="Proteomes" id="UP000604730">
    <property type="component" value="Unassembled WGS sequence"/>
</dbReference>
<reference evidence="1 2" key="1">
    <citation type="submission" date="2021-01" db="EMBL/GenBank/DDBJ databases">
        <title>Isolation and description of Catonella massiliensis sp. nov., a novel Catonella species, isolated from a stable periodontitis subject.</title>
        <authorList>
            <person name="Antezack A."/>
            <person name="Boxberger M."/>
            <person name="La Scola B."/>
            <person name="Monnet-Corti V."/>
        </authorList>
    </citation>
    <scope>NUCLEOTIDE SEQUENCE [LARGE SCALE GENOMIC DNA]</scope>
    <source>
        <strain evidence="1 2">Marseille-Q4567</strain>
    </source>
</reference>
<name>A0ABS1J1R5_9FIRM</name>
<evidence type="ECO:0000313" key="2">
    <source>
        <dbReference type="Proteomes" id="UP000604730"/>
    </source>
</evidence>
<evidence type="ECO:0000313" key="1">
    <source>
        <dbReference type="EMBL" id="MBK5898089.1"/>
    </source>
</evidence>
<comment type="caution">
    <text evidence="1">The sequence shown here is derived from an EMBL/GenBank/DDBJ whole genome shotgun (WGS) entry which is preliminary data.</text>
</comment>